<proteinExistence type="inferred from homology"/>
<gene>
    <name evidence="4" type="ORF">DC3_05430</name>
</gene>
<keyword evidence="5" id="KW-1185">Reference proteome</keyword>
<comment type="similarity">
    <text evidence="1">Belongs to the nitroreductase family.</text>
</comment>
<dbReference type="Gene3D" id="3.40.109.10">
    <property type="entry name" value="NADH Oxidase"/>
    <property type="match status" value="1"/>
</dbReference>
<dbReference type="InterPro" id="IPR000415">
    <property type="entry name" value="Nitroreductase-like"/>
</dbReference>
<dbReference type="Pfam" id="PF00881">
    <property type="entry name" value="Nitroreductase"/>
    <property type="match status" value="1"/>
</dbReference>
<evidence type="ECO:0000259" key="3">
    <source>
        <dbReference type="Pfam" id="PF00881"/>
    </source>
</evidence>
<dbReference type="AlphaFoldDB" id="A0A511MXB3"/>
<organism evidence="4 5">
    <name type="scientific">Deinococcus cellulosilyticus (strain DSM 18568 / NBRC 106333 / KACC 11606 / 5516J-15)</name>
    <dbReference type="NCBI Taxonomy" id="1223518"/>
    <lineage>
        <taxon>Bacteria</taxon>
        <taxon>Thermotogati</taxon>
        <taxon>Deinococcota</taxon>
        <taxon>Deinococci</taxon>
        <taxon>Deinococcales</taxon>
        <taxon>Deinococcaceae</taxon>
        <taxon>Deinococcus</taxon>
    </lineage>
</organism>
<dbReference type="SUPFAM" id="SSF55469">
    <property type="entry name" value="FMN-dependent nitroreductase-like"/>
    <property type="match status" value="1"/>
</dbReference>
<name>A0A511MXB3_DEIC1</name>
<dbReference type="EMBL" id="BJXB01000002">
    <property type="protein sequence ID" value="GEM44908.1"/>
    <property type="molecule type" value="Genomic_DNA"/>
</dbReference>
<dbReference type="PANTHER" id="PTHR43673:SF10">
    <property type="entry name" value="NADH DEHYDROGENASE_NAD(P)H NITROREDUCTASE XCC3605-RELATED"/>
    <property type="match status" value="1"/>
</dbReference>
<evidence type="ECO:0000256" key="2">
    <source>
        <dbReference type="ARBA" id="ARBA00023002"/>
    </source>
</evidence>
<dbReference type="Proteomes" id="UP000321306">
    <property type="component" value="Unassembled WGS sequence"/>
</dbReference>
<protein>
    <submittedName>
        <fullName evidence="4">Nitroreductase</fullName>
    </submittedName>
</protein>
<dbReference type="InterPro" id="IPR029479">
    <property type="entry name" value="Nitroreductase"/>
</dbReference>
<sequence length="208" mass="22935">MSDLNNTLTRTLTVKEAIETRHSIRKFEPTMPKEDLLEILRLASLAPSAWNAQTWRFVVVETPEVKEKLQAAAYGQTQVTSAPYTIVIYSDMEDVLATAEETSHPAYGEEGKARQRQTFEGAFGSQSVEARAAWANTQANIVLGYLLIATRGLGYDSVPMLGFEPGKVKELLGLPAHVQIAAILPVGKAAQEGHPHHRHSVERITRFA</sequence>
<keyword evidence="2" id="KW-0560">Oxidoreductase</keyword>
<evidence type="ECO:0000313" key="4">
    <source>
        <dbReference type="EMBL" id="GEM44908.1"/>
    </source>
</evidence>
<evidence type="ECO:0000256" key="1">
    <source>
        <dbReference type="ARBA" id="ARBA00007118"/>
    </source>
</evidence>
<reference evidence="4 5" key="1">
    <citation type="submission" date="2019-07" db="EMBL/GenBank/DDBJ databases">
        <title>Whole genome shotgun sequence of Deinococcus cellulosilyticus NBRC 106333.</title>
        <authorList>
            <person name="Hosoyama A."/>
            <person name="Uohara A."/>
            <person name="Ohji S."/>
            <person name="Ichikawa N."/>
        </authorList>
    </citation>
    <scope>NUCLEOTIDE SEQUENCE [LARGE SCALE GENOMIC DNA]</scope>
    <source>
        <strain evidence="4 5">NBRC 106333</strain>
    </source>
</reference>
<dbReference type="CDD" id="cd03370">
    <property type="entry name" value="nitroreductase"/>
    <property type="match status" value="1"/>
</dbReference>
<dbReference type="PANTHER" id="PTHR43673">
    <property type="entry name" value="NAD(P)H NITROREDUCTASE YDGI-RELATED"/>
    <property type="match status" value="1"/>
</dbReference>
<evidence type="ECO:0000313" key="5">
    <source>
        <dbReference type="Proteomes" id="UP000321306"/>
    </source>
</evidence>
<feature type="domain" description="Nitroreductase" evidence="3">
    <location>
        <begin position="18"/>
        <end position="188"/>
    </location>
</feature>
<dbReference type="GO" id="GO:0016491">
    <property type="term" value="F:oxidoreductase activity"/>
    <property type="evidence" value="ECO:0007669"/>
    <property type="project" value="UniProtKB-KW"/>
</dbReference>
<accession>A0A511MXB3</accession>
<dbReference type="OrthoDB" id="9782629at2"/>
<comment type="caution">
    <text evidence="4">The sequence shown here is derived from an EMBL/GenBank/DDBJ whole genome shotgun (WGS) entry which is preliminary data.</text>
</comment>